<protein>
    <recommendedName>
        <fullName evidence="3">DUF2125 domain-containing protein</fullName>
    </recommendedName>
</protein>
<sequence length="370" mass="39033">MLLGLAVLLYVAYWAYAGLMLKRGVAAAVAAQQAEGVDITHGPAELHGFPWRIAATLTDVRARATPARGGWTWRTDTLTLALRPYQPHVVRVDLAQAPHRLSWPAGARPFTVTAQAARAEVAATLAGEGRLKALSVAVEDARAESETATAPSPAPLPATLGRLTVDYRHKALLDPGPRDVTRTLSLALDDLALSPETRLPLGPDLSTVRLEAAVLGDVPAERAPMDALRLWQVEDGRARVDSLTVAWGPLRMAAAGTLGLDAALRPRGTLDTRIAGFPAVIDALENQGLVRGRDATMAKVLLGGMARPGPDGAPRLEVALTARDGVLWAGPIALMPLPRAPWVSPGAPRGVPAVQPGFSIDRDGTIVPDR</sequence>
<dbReference type="Pfam" id="PF09898">
    <property type="entry name" value="DUF2125"/>
    <property type="match status" value="1"/>
</dbReference>
<dbReference type="AlphaFoldDB" id="A0A7W6S3H5"/>
<dbReference type="RefSeq" id="WP_184437278.1">
    <property type="nucleotide sequence ID" value="NZ_JACIGI010000038.1"/>
</dbReference>
<accession>A0A7W6S3H5</accession>
<gene>
    <name evidence="1" type="ORF">GGD88_003233</name>
</gene>
<evidence type="ECO:0000313" key="1">
    <source>
        <dbReference type="EMBL" id="MBB4287484.1"/>
    </source>
</evidence>
<dbReference type="InterPro" id="IPR018666">
    <property type="entry name" value="DUF2125"/>
</dbReference>
<reference evidence="1 2" key="1">
    <citation type="submission" date="2020-08" db="EMBL/GenBank/DDBJ databases">
        <title>Genome sequencing of Purple Non-Sulfur Bacteria from various extreme environments.</title>
        <authorList>
            <person name="Mayer M."/>
        </authorList>
    </citation>
    <scope>NUCLEOTIDE SEQUENCE [LARGE SCALE GENOMIC DNA]</scope>
    <source>
        <strain evidence="1 2">JA135</strain>
    </source>
</reference>
<evidence type="ECO:0008006" key="3">
    <source>
        <dbReference type="Google" id="ProtNLM"/>
    </source>
</evidence>
<proteinExistence type="predicted"/>
<dbReference type="Proteomes" id="UP000555728">
    <property type="component" value="Unassembled WGS sequence"/>
</dbReference>
<comment type="caution">
    <text evidence="1">The sequence shown here is derived from an EMBL/GenBank/DDBJ whole genome shotgun (WGS) entry which is preliminary data.</text>
</comment>
<evidence type="ECO:0000313" key="2">
    <source>
        <dbReference type="Proteomes" id="UP000555728"/>
    </source>
</evidence>
<keyword evidence="2" id="KW-1185">Reference proteome</keyword>
<name>A0A7W6S3H5_9PROT</name>
<organism evidence="1 2">
    <name type="scientific">Roseospira goensis</name>
    <dbReference type="NCBI Taxonomy" id="391922"/>
    <lineage>
        <taxon>Bacteria</taxon>
        <taxon>Pseudomonadati</taxon>
        <taxon>Pseudomonadota</taxon>
        <taxon>Alphaproteobacteria</taxon>
        <taxon>Rhodospirillales</taxon>
        <taxon>Rhodospirillaceae</taxon>
        <taxon>Roseospira</taxon>
    </lineage>
</organism>
<dbReference type="EMBL" id="JACIGI010000038">
    <property type="protein sequence ID" value="MBB4287484.1"/>
    <property type="molecule type" value="Genomic_DNA"/>
</dbReference>